<keyword evidence="1" id="KW-0812">Transmembrane</keyword>
<evidence type="ECO:0000256" key="1">
    <source>
        <dbReference type="SAM" id="Phobius"/>
    </source>
</evidence>
<feature type="transmembrane region" description="Helical" evidence="1">
    <location>
        <begin position="147"/>
        <end position="165"/>
    </location>
</feature>
<evidence type="ECO:0000313" key="2">
    <source>
        <dbReference type="EMBL" id="MDT0630544.1"/>
    </source>
</evidence>
<reference evidence="2 3" key="1">
    <citation type="submission" date="2023-09" db="EMBL/GenBank/DDBJ databases">
        <authorList>
            <person name="Rey-Velasco X."/>
        </authorList>
    </citation>
    <scope>NUCLEOTIDE SEQUENCE [LARGE SCALE GENOMIC DNA]</scope>
    <source>
        <strain evidence="2 3">F394</strain>
    </source>
</reference>
<gene>
    <name evidence="2" type="ORF">RM540_02185</name>
</gene>
<keyword evidence="3" id="KW-1185">Reference proteome</keyword>
<protein>
    <submittedName>
        <fullName evidence="2">Uncharacterized protein</fullName>
    </submittedName>
</protein>
<name>A0ABU3BMN5_9BACT</name>
<comment type="caution">
    <text evidence="2">The sequence shown here is derived from an EMBL/GenBank/DDBJ whole genome shotgun (WGS) entry which is preliminary data.</text>
</comment>
<organism evidence="2 3">
    <name type="scientific">Rubrivirga litoralis</name>
    <dbReference type="NCBI Taxonomy" id="3075598"/>
    <lineage>
        <taxon>Bacteria</taxon>
        <taxon>Pseudomonadati</taxon>
        <taxon>Rhodothermota</taxon>
        <taxon>Rhodothermia</taxon>
        <taxon>Rhodothermales</taxon>
        <taxon>Rubricoccaceae</taxon>
        <taxon>Rubrivirga</taxon>
    </lineage>
</organism>
<dbReference type="Proteomes" id="UP001267426">
    <property type="component" value="Unassembled WGS sequence"/>
</dbReference>
<dbReference type="EMBL" id="JAVRHT010000002">
    <property type="protein sequence ID" value="MDT0630544.1"/>
    <property type="molecule type" value="Genomic_DNA"/>
</dbReference>
<sequence>MTWIAIAVPVLVVAFVVTAWPHEAWVRAGRLARRADGSTSARRQATERSERRRVFVRGVVFPVVAAFLVGGAGLALHEWVPWSATAAIFGTATPETDLVARSLFEDVEARAREAAEKTANRVPDEFRVPGQIGVREWLFQHFPLHPIWLAFVAAAVVWLVRWVLAERARYLRGLRSRMRAYQRHDLRRLRRPADADPPA</sequence>
<proteinExistence type="predicted"/>
<accession>A0ABU3BMN5</accession>
<keyword evidence="1" id="KW-1133">Transmembrane helix</keyword>
<keyword evidence="1" id="KW-0472">Membrane</keyword>
<dbReference type="RefSeq" id="WP_311661725.1">
    <property type="nucleotide sequence ID" value="NZ_JAVRHT010000002.1"/>
</dbReference>
<feature type="transmembrane region" description="Helical" evidence="1">
    <location>
        <begin position="54"/>
        <end position="76"/>
    </location>
</feature>
<feature type="transmembrane region" description="Helical" evidence="1">
    <location>
        <begin position="6"/>
        <end position="26"/>
    </location>
</feature>
<evidence type="ECO:0000313" key="3">
    <source>
        <dbReference type="Proteomes" id="UP001267426"/>
    </source>
</evidence>